<feature type="compositionally biased region" description="Basic and acidic residues" evidence="13">
    <location>
        <begin position="42"/>
        <end position="54"/>
    </location>
</feature>
<accession>Q4SQ34</accession>
<dbReference type="Pfam" id="PF00076">
    <property type="entry name" value="RRM_1"/>
    <property type="match status" value="2"/>
</dbReference>
<dbReference type="GeneTree" id="ENSGT00940000154735"/>
<evidence type="ECO:0000313" key="16">
    <source>
        <dbReference type="Ensembl" id="ENSTNIP00000010410.1"/>
    </source>
</evidence>
<dbReference type="GO" id="GO:0005737">
    <property type="term" value="C:cytoplasm"/>
    <property type="evidence" value="ECO:0007669"/>
    <property type="project" value="UniProtKB-SubCell"/>
</dbReference>
<dbReference type="GO" id="GO:0000785">
    <property type="term" value="C:chromatin"/>
    <property type="evidence" value="ECO:0007669"/>
    <property type="project" value="TreeGrafter"/>
</dbReference>
<gene>
    <name evidence="16" type="primary">HNRNPAB</name>
    <name evidence="15" type="ORF">GSTENG00014543001</name>
</gene>
<evidence type="ECO:0000256" key="2">
    <source>
        <dbReference type="ARBA" id="ARBA00004496"/>
    </source>
</evidence>
<keyword evidence="7" id="KW-0677">Repeat</keyword>
<evidence type="ECO:0000259" key="14">
    <source>
        <dbReference type="PROSITE" id="PS50102"/>
    </source>
</evidence>
<keyword evidence="4" id="KW-0963">Cytoplasm</keyword>
<keyword evidence="5" id="KW-1017">Isopeptide bond</keyword>
<reference evidence="15" key="2">
    <citation type="submission" date="2004-02" db="EMBL/GenBank/DDBJ databases">
        <authorList>
            <consortium name="Genoscope"/>
            <consortium name="Whitehead Institute Centre for Genome Research"/>
        </authorList>
    </citation>
    <scope>NUCLEOTIDE SEQUENCE</scope>
</reference>
<dbReference type="STRING" id="99883.ENSTNIP00000010410"/>
<dbReference type="PANTHER" id="PTHR48033:SF1">
    <property type="entry name" value="HETEROGENEOUS NUCLEAR RIBONUCLEOPROTEIN A_B"/>
    <property type="match status" value="1"/>
</dbReference>
<feature type="region of interest" description="Disordered" evidence="13">
    <location>
        <begin position="293"/>
        <end position="312"/>
    </location>
</feature>
<feature type="domain" description="RRM" evidence="14">
    <location>
        <begin position="56"/>
        <end position="139"/>
    </location>
</feature>
<dbReference type="EMBL" id="CAAE01014536">
    <property type="protein sequence ID" value="CAF97248.1"/>
    <property type="molecule type" value="Genomic_DNA"/>
</dbReference>
<dbReference type="Gene3D" id="3.30.70.330">
    <property type="match status" value="2"/>
</dbReference>
<feature type="domain" description="RRM" evidence="14">
    <location>
        <begin position="140"/>
        <end position="217"/>
    </location>
</feature>
<reference evidence="16" key="3">
    <citation type="submission" date="2025-05" db="UniProtKB">
        <authorList>
            <consortium name="Ensembl"/>
        </authorList>
    </citation>
    <scope>IDENTIFICATION</scope>
</reference>
<dbReference type="KEGG" id="tng:GSTEN00014543G001"/>
<dbReference type="InterPro" id="IPR012956">
    <property type="entry name" value="CARG-binding_factor_N"/>
</dbReference>
<keyword evidence="17" id="KW-1185">Reference proteome</keyword>
<dbReference type="GO" id="GO:0005654">
    <property type="term" value="C:nucleoplasm"/>
    <property type="evidence" value="ECO:0007669"/>
    <property type="project" value="TreeGrafter"/>
</dbReference>
<dbReference type="HOGENOM" id="CLU_012062_1_1_1"/>
<organism evidence="15">
    <name type="scientific">Tetraodon nigroviridis</name>
    <name type="common">Spotted green pufferfish</name>
    <name type="synonym">Chelonodon nigroviridis</name>
    <dbReference type="NCBI Taxonomy" id="99883"/>
    <lineage>
        <taxon>Eukaryota</taxon>
        <taxon>Metazoa</taxon>
        <taxon>Chordata</taxon>
        <taxon>Craniata</taxon>
        <taxon>Vertebrata</taxon>
        <taxon>Euteleostomi</taxon>
        <taxon>Actinopterygii</taxon>
        <taxon>Neopterygii</taxon>
        <taxon>Teleostei</taxon>
        <taxon>Neoteleostei</taxon>
        <taxon>Acanthomorphata</taxon>
        <taxon>Eupercaria</taxon>
        <taxon>Tetraodontiformes</taxon>
        <taxon>Tetradontoidea</taxon>
        <taxon>Tetraodontidae</taxon>
        <taxon>Tetraodon</taxon>
    </lineage>
</organism>
<name>Q4SQ34_TETNG</name>
<dbReference type="PANTHER" id="PTHR48033">
    <property type="entry name" value="RNA-BINDING (RRM/RBD/RNP MOTIFS) FAMILY PROTEIN"/>
    <property type="match status" value="1"/>
</dbReference>
<evidence type="ECO:0000256" key="6">
    <source>
        <dbReference type="ARBA" id="ARBA00022553"/>
    </source>
</evidence>
<dbReference type="GO" id="GO:0010468">
    <property type="term" value="P:regulation of gene expression"/>
    <property type="evidence" value="ECO:0007669"/>
    <property type="project" value="TreeGrafter"/>
</dbReference>
<proteinExistence type="predicted"/>
<dbReference type="GO" id="GO:0010557">
    <property type="term" value="P:positive regulation of macromolecule biosynthetic process"/>
    <property type="evidence" value="ECO:0007669"/>
    <property type="project" value="UniProtKB-ARBA"/>
</dbReference>
<evidence type="ECO:0000256" key="4">
    <source>
        <dbReference type="ARBA" id="ARBA00022490"/>
    </source>
</evidence>
<keyword evidence="8" id="KW-0832">Ubl conjugation</keyword>
<evidence type="ECO:0000313" key="15">
    <source>
        <dbReference type="EMBL" id="CAF97248.1"/>
    </source>
</evidence>
<evidence type="ECO:0000256" key="12">
    <source>
        <dbReference type="PROSITE-ProRule" id="PRU00176"/>
    </source>
</evidence>
<protein>
    <submittedName>
        <fullName evidence="15">(spotted green pufferfish) hypothetical protein</fullName>
    </submittedName>
    <submittedName>
        <fullName evidence="16">Heterogeneous nuclear ribonucleoprotein A/B</fullName>
    </submittedName>
</protein>
<keyword evidence="3" id="KW-0488">Methylation</keyword>
<keyword evidence="6" id="KW-0597">Phosphoprotein</keyword>
<evidence type="ECO:0000256" key="10">
    <source>
        <dbReference type="ARBA" id="ARBA00022990"/>
    </source>
</evidence>
<evidence type="ECO:0000256" key="8">
    <source>
        <dbReference type="ARBA" id="ARBA00022843"/>
    </source>
</evidence>
<dbReference type="Ensembl" id="ENSTNIT00000010591.1">
    <property type="protein sequence ID" value="ENSTNIP00000010410.1"/>
    <property type="gene ID" value="ENSTNIG00000007596.1"/>
</dbReference>
<dbReference type="GO" id="GO:0051252">
    <property type="term" value="P:regulation of RNA metabolic process"/>
    <property type="evidence" value="ECO:0007669"/>
    <property type="project" value="UniProtKB-ARBA"/>
</dbReference>
<dbReference type="OMA" id="EAMNGEY"/>
<dbReference type="InterPro" id="IPR000504">
    <property type="entry name" value="RRM_dom"/>
</dbReference>
<evidence type="ECO:0000256" key="1">
    <source>
        <dbReference type="ARBA" id="ARBA00004123"/>
    </source>
</evidence>
<dbReference type="OrthoDB" id="1875751at2759"/>
<dbReference type="SMART" id="SM00360">
    <property type="entry name" value="RRM"/>
    <property type="match status" value="2"/>
</dbReference>
<comment type="subcellular location">
    <subcellularLocation>
        <location evidence="2">Cytoplasm</location>
    </subcellularLocation>
    <subcellularLocation>
        <location evidence="1">Nucleus</location>
    </subcellularLocation>
</comment>
<keyword evidence="10" id="KW-0007">Acetylation</keyword>
<dbReference type="InterPro" id="IPR035979">
    <property type="entry name" value="RBD_domain_sf"/>
</dbReference>
<dbReference type="AlphaFoldDB" id="Q4SQ34"/>
<dbReference type="GO" id="GO:0003723">
    <property type="term" value="F:RNA binding"/>
    <property type="evidence" value="ECO:0007669"/>
    <property type="project" value="UniProtKB-UniRule"/>
</dbReference>
<dbReference type="Pfam" id="PF08143">
    <property type="entry name" value="CBFNT"/>
    <property type="match status" value="1"/>
</dbReference>
<dbReference type="FunFam" id="3.30.70.330:FF:000030">
    <property type="entry name" value="Heterogeneous nuclear ribonucleoprotein d0 isoform"/>
    <property type="match status" value="1"/>
</dbReference>
<evidence type="ECO:0000256" key="11">
    <source>
        <dbReference type="ARBA" id="ARBA00023242"/>
    </source>
</evidence>
<evidence type="ECO:0000256" key="3">
    <source>
        <dbReference type="ARBA" id="ARBA00022481"/>
    </source>
</evidence>
<feature type="compositionally biased region" description="Acidic residues" evidence="13">
    <location>
        <begin position="16"/>
        <end position="41"/>
    </location>
</feature>
<dbReference type="InterPro" id="IPR012677">
    <property type="entry name" value="Nucleotide-bd_a/b_plait_sf"/>
</dbReference>
<reference evidence="15 17" key="1">
    <citation type="journal article" date="2004" name="Nature">
        <title>Genome duplication in the teleost fish Tetraodon nigroviridis reveals the early vertebrate proto-karyotype.</title>
        <authorList>
            <person name="Jaillon O."/>
            <person name="Aury J.-M."/>
            <person name="Brunet F."/>
            <person name="Petit J.-L."/>
            <person name="Stange-Thomann N."/>
            <person name="Mauceli E."/>
            <person name="Bouneau L."/>
            <person name="Fischer C."/>
            <person name="Ozouf-Costaz C."/>
            <person name="Bernot A."/>
            <person name="Nicaud S."/>
            <person name="Jaffe D."/>
            <person name="Fisher S."/>
            <person name="Lutfalla G."/>
            <person name="Dossat C."/>
            <person name="Segurens B."/>
            <person name="Dasilva C."/>
            <person name="Salanoubat M."/>
            <person name="Levy M."/>
            <person name="Boudet N."/>
            <person name="Castellano S."/>
            <person name="Anthouard V."/>
            <person name="Jubin C."/>
            <person name="Castelli V."/>
            <person name="Katinka M."/>
            <person name="Vacherie B."/>
            <person name="Biemont C."/>
            <person name="Skalli Z."/>
            <person name="Cattolico L."/>
            <person name="Poulain J."/>
            <person name="De Berardinis V."/>
            <person name="Cruaud C."/>
            <person name="Duprat S."/>
            <person name="Brottier P."/>
            <person name="Coutanceau J.-P."/>
            <person name="Gouzy J."/>
            <person name="Parra G."/>
            <person name="Lardier G."/>
            <person name="Chapple C."/>
            <person name="McKernan K.J."/>
            <person name="McEwan P."/>
            <person name="Bosak S."/>
            <person name="Kellis M."/>
            <person name="Volff J.-N."/>
            <person name="Guigo R."/>
            <person name="Zody M.C."/>
            <person name="Mesirov J."/>
            <person name="Lindblad-Toh K."/>
            <person name="Birren B."/>
            <person name="Nusbaum C."/>
            <person name="Kahn D."/>
            <person name="Robinson-Rechavi M."/>
            <person name="Laudet V."/>
            <person name="Schachter V."/>
            <person name="Quetier F."/>
            <person name="Saurin W."/>
            <person name="Scarpelli C."/>
            <person name="Wincker P."/>
            <person name="Lander E.S."/>
            <person name="Weissenbach J."/>
            <person name="Roest Crollius H."/>
        </authorList>
    </citation>
    <scope>NUCLEOTIDE SEQUENCE [LARGE SCALE GENOMIC DNA]</scope>
</reference>
<evidence type="ECO:0000256" key="5">
    <source>
        <dbReference type="ARBA" id="ARBA00022499"/>
    </source>
</evidence>
<keyword evidence="9 12" id="KW-0694">RNA-binding</keyword>
<evidence type="ECO:0000313" key="17">
    <source>
        <dbReference type="Proteomes" id="UP000007303"/>
    </source>
</evidence>
<dbReference type="SUPFAM" id="SSF54928">
    <property type="entry name" value="RNA-binding domain, RBD"/>
    <property type="match status" value="2"/>
</dbReference>
<dbReference type="PROSITE" id="PS50102">
    <property type="entry name" value="RRM"/>
    <property type="match status" value="2"/>
</dbReference>
<evidence type="ECO:0000256" key="13">
    <source>
        <dbReference type="SAM" id="MobiDB-lite"/>
    </source>
</evidence>
<evidence type="ECO:0000256" key="9">
    <source>
        <dbReference type="ARBA" id="ARBA00022884"/>
    </source>
</evidence>
<dbReference type="Proteomes" id="UP000007303">
    <property type="component" value="Unassembled WGS sequence"/>
</dbReference>
<keyword evidence="11" id="KW-0539">Nucleus</keyword>
<evidence type="ECO:0000256" key="7">
    <source>
        <dbReference type="ARBA" id="ARBA00022737"/>
    </source>
</evidence>
<sequence>MADAETLLMETMDQNGNEEEGGQDEAEQELMMGEEDQGDDADGGKIEATKGDEDTGKMFVGGLSWDTSKKDLKDYFTKFGDVSDCTIKFDSDSGRSRGFGFVLFKDPSSVEKVLQQKEHRLDGRLIDPKRAMAMKKEPVKKIFVGGLNPEATEETIREYFGAFGEIENIDLPLDPKSKKRRGFIFITYKEEASAKKCLEKKFHTVEGSRCELKLAQPKEVYQQQQYGGRGGGGRAGWGRGGNNQGWNQGYGNYWSQGYGNQGYGYSGYSGYNNYDYSSGYYGYGPGYDYSQGNGNYGKTPRRGGHQTGYKPY</sequence>
<feature type="region of interest" description="Disordered" evidence="13">
    <location>
        <begin position="1"/>
        <end position="54"/>
    </location>
</feature>